<name>A0A251SK36_HELAN</name>
<keyword evidence="5" id="KW-0732">Signal</keyword>
<keyword evidence="9" id="KW-1185">Reference proteome</keyword>
<dbReference type="Gramene" id="mRNA:HanXRQr2_Chr15g0684791">
    <property type="protein sequence ID" value="mRNA:HanXRQr2_Chr15g0684791"/>
    <property type="gene ID" value="HanXRQr2_Chr15g0684791"/>
</dbReference>
<reference evidence="7" key="3">
    <citation type="submission" date="2020-06" db="EMBL/GenBank/DDBJ databases">
        <title>Helianthus annuus Genome sequencing and assembly Release 2.</title>
        <authorList>
            <person name="Gouzy J."/>
            <person name="Langlade N."/>
            <person name="Munos S."/>
        </authorList>
    </citation>
    <scope>NUCLEOTIDE SEQUENCE</scope>
    <source>
        <tissue evidence="7">Leaves</tissue>
    </source>
</reference>
<evidence type="ECO:0000256" key="4">
    <source>
        <dbReference type="RuleBase" id="RU000628"/>
    </source>
</evidence>
<dbReference type="AlphaFoldDB" id="A0A251SK36"/>
<keyword evidence="3 4" id="KW-0446">Lipid-binding</keyword>
<dbReference type="InterPro" id="IPR036312">
    <property type="entry name" value="Bifun_inhib/LTP/seed_sf"/>
</dbReference>
<feature type="domain" description="Bifunctional inhibitor/plant lipid transfer protein/seed storage helical" evidence="6">
    <location>
        <begin position="28"/>
        <end position="113"/>
    </location>
</feature>
<comment type="similarity">
    <text evidence="1 4">Belongs to the plant LTP family.</text>
</comment>
<dbReference type="OMA" id="RTACKCF"/>
<keyword evidence="2 4" id="KW-0813">Transport</keyword>
<accession>A0A251SK36</accession>
<dbReference type="Gene3D" id="1.10.110.10">
    <property type="entry name" value="Plant lipid-transfer and hydrophobic proteins"/>
    <property type="match status" value="1"/>
</dbReference>
<evidence type="ECO:0000313" key="9">
    <source>
        <dbReference type="Proteomes" id="UP000215914"/>
    </source>
</evidence>
<dbReference type="Proteomes" id="UP000215914">
    <property type="component" value="Chromosome 14"/>
</dbReference>
<gene>
    <name evidence="8" type="ORF">HannXRQ_Chr14g0439091</name>
    <name evidence="7" type="ORF">HanXRQr2_Chr15g0684791</name>
</gene>
<dbReference type="STRING" id="4232.A0A251SK36"/>
<dbReference type="GO" id="GO:0008289">
    <property type="term" value="F:lipid binding"/>
    <property type="evidence" value="ECO:0007669"/>
    <property type="project" value="UniProtKB-KW"/>
</dbReference>
<reference evidence="7 9" key="1">
    <citation type="journal article" date="2017" name="Nature">
        <title>The sunflower genome provides insights into oil metabolism, flowering and Asterid evolution.</title>
        <authorList>
            <person name="Badouin H."/>
            <person name="Gouzy J."/>
            <person name="Grassa C.J."/>
            <person name="Murat F."/>
            <person name="Staton S.E."/>
            <person name="Cottret L."/>
            <person name="Lelandais-Briere C."/>
            <person name="Owens G.L."/>
            <person name="Carrere S."/>
            <person name="Mayjonade B."/>
            <person name="Legrand L."/>
            <person name="Gill N."/>
            <person name="Kane N.C."/>
            <person name="Bowers J.E."/>
            <person name="Hubner S."/>
            <person name="Bellec A."/>
            <person name="Berard A."/>
            <person name="Berges H."/>
            <person name="Blanchet N."/>
            <person name="Boniface M.C."/>
            <person name="Brunel D."/>
            <person name="Catrice O."/>
            <person name="Chaidir N."/>
            <person name="Claudel C."/>
            <person name="Donnadieu C."/>
            <person name="Faraut T."/>
            <person name="Fievet G."/>
            <person name="Helmstetter N."/>
            <person name="King M."/>
            <person name="Knapp S.J."/>
            <person name="Lai Z."/>
            <person name="Le Paslier M.C."/>
            <person name="Lippi Y."/>
            <person name="Lorenzon L."/>
            <person name="Mandel J.R."/>
            <person name="Marage G."/>
            <person name="Marchand G."/>
            <person name="Marquand E."/>
            <person name="Bret-Mestries E."/>
            <person name="Morien E."/>
            <person name="Nambeesan S."/>
            <person name="Nguyen T."/>
            <person name="Pegot-Espagnet P."/>
            <person name="Pouilly N."/>
            <person name="Raftis F."/>
            <person name="Sallet E."/>
            <person name="Schiex T."/>
            <person name="Thomas J."/>
            <person name="Vandecasteele C."/>
            <person name="Vares D."/>
            <person name="Vear F."/>
            <person name="Vautrin S."/>
            <person name="Crespi M."/>
            <person name="Mangin B."/>
            <person name="Burke J.M."/>
            <person name="Salse J."/>
            <person name="Munos S."/>
            <person name="Vincourt P."/>
            <person name="Rieseberg L.H."/>
            <person name="Langlade N.B."/>
        </authorList>
    </citation>
    <scope>NUCLEOTIDE SEQUENCE [LARGE SCALE GENOMIC DNA]</scope>
    <source>
        <strain evidence="9">cv. SF193</strain>
        <tissue evidence="7">Leaves</tissue>
    </source>
</reference>
<feature type="signal peptide" evidence="5">
    <location>
        <begin position="1"/>
        <end position="25"/>
    </location>
</feature>
<organism evidence="8 9">
    <name type="scientific">Helianthus annuus</name>
    <name type="common">Common sunflower</name>
    <dbReference type="NCBI Taxonomy" id="4232"/>
    <lineage>
        <taxon>Eukaryota</taxon>
        <taxon>Viridiplantae</taxon>
        <taxon>Streptophyta</taxon>
        <taxon>Embryophyta</taxon>
        <taxon>Tracheophyta</taxon>
        <taxon>Spermatophyta</taxon>
        <taxon>Magnoliopsida</taxon>
        <taxon>eudicotyledons</taxon>
        <taxon>Gunneridae</taxon>
        <taxon>Pentapetalae</taxon>
        <taxon>asterids</taxon>
        <taxon>campanulids</taxon>
        <taxon>Asterales</taxon>
        <taxon>Asteraceae</taxon>
        <taxon>Asteroideae</taxon>
        <taxon>Heliantheae alliance</taxon>
        <taxon>Heliantheae</taxon>
        <taxon>Helianthus</taxon>
    </lineage>
</organism>
<evidence type="ECO:0000256" key="5">
    <source>
        <dbReference type="SAM" id="SignalP"/>
    </source>
</evidence>
<dbReference type="EMBL" id="CM007903">
    <property type="protein sequence ID" value="OTF97840.1"/>
    <property type="molecule type" value="Genomic_DNA"/>
</dbReference>
<reference evidence="8" key="2">
    <citation type="submission" date="2017-02" db="EMBL/GenBank/DDBJ databases">
        <title>Sunflower complete genome.</title>
        <authorList>
            <person name="Langlade N."/>
            <person name="Munos S."/>
        </authorList>
    </citation>
    <scope>NUCLEOTIDE SEQUENCE [LARGE SCALE GENOMIC DNA]</scope>
    <source>
        <tissue evidence="8">Leaves</tissue>
    </source>
</reference>
<dbReference type="Pfam" id="PF00234">
    <property type="entry name" value="Tryp_alpha_amyl"/>
    <property type="match status" value="1"/>
</dbReference>
<dbReference type="InterPro" id="IPR016140">
    <property type="entry name" value="Bifunc_inhib/LTP/seed_store"/>
</dbReference>
<evidence type="ECO:0000256" key="3">
    <source>
        <dbReference type="ARBA" id="ARBA00023121"/>
    </source>
</evidence>
<dbReference type="GO" id="GO:0006869">
    <property type="term" value="P:lipid transport"/>
    <property type="evidence" value="ECO:0007669"/>
    <property type="project" value="InterPro"/>
</dbReference>
<dbReference type="PRINTS" id="PR00382">
    <property type="entry name" value="LIPIDTRNSFER"/>
</dbReference>
<evidence type="ECO:0000259" key="6">
    <source>
        <dbReference type="SMART" id="SM00499"/>
    </source>
</evidence>
<evidence type="ECO:0000256" key="1">
    <source>
        <dbReference type="ARBA" id="ARBA00009748"/>
    </source>
</evidence>
<dbReference type="InParanoid" id="A0A251SK36"/>
<feature type="chain" id="PRO_5041059680" description="Non-specific lipid-transfer protein" evidence="5">
    <location>
        <begin position="26"/>
        <end position="116"/>
    </location>
</feature>
<dbReference type="SUPFAM" id="SSF47699">
    <property type="entry name" value="Bifunctional inhibitor/lipid-transfer protein/seed storage 2S albumin"/>
    <property type="match status" value="1"/>
</dbReference>
<protein>
    <recommendedName>
        <fullName evidence="4">Non-specific lipid-transfer protein</fullName>
    </recommendedName>
</protein>
<proteinExistence type="inferred from homology"/>
<comment type="function">
    <text evidence="4">Plant non-specific lipid-transfer proteins transfer phospholipids as well as galactolipids across membranes. May play a role in wax or cutin deposition in the cell walls of expanding epidermal cells and certain secretory tissues.</text>
</comment>
<dbReference type="PANTHER" id="PTHR33076">
    <property type="entry name" value="NON-SPECIFIC LIPID-TRANSFER PROTEIN 2-RELATED"/>
    <property type="match status" value="1"/>
</dbReference>
<dbReference type="EMBL" id="MNCJ02000330">
    <property type="protein sequence ID" value="KAF5763813.1"/>
    <property type="molecule type" value="Genomic_DNA"/>
</dbReference>
<dbReference type="InterPro" id="IPR000528">
    <property type="entry name" value="Plant_nsLTP"/>
</dbReference>
<dbReference type="CDD" id="cd01960">
    <property type="entry name" value="nsLTP1"/>
    <property type="match status" value="1"/>
</dbReference>
<sequence length="116" mass="12058">MKGPTAFAMLAMIVMALVMVHPSEAISCGELTNMLTPCLPYLRSGAGGSPTKSCCDGARKVQGATRSKADRRTACKCFKSSGPQLKVRPDLAGSLPGKCGVSTTIPINPNINCDSI</sequence>
<evidence type="ECO:0000256" key="2">
    <source>
        <dbReference type="ARBA" id="ARBA00022448"/>
    </source>
</evidence>
<evidence type="ECO:0000313" key="8">
    <source>
        <dbReference type="EMBL" id="OTF97840.1"/>
    </source>
</evidence>
<evidence type="ECO:0000313" key="7">
    <source>
        <dbReference type="EMBL" id="KAF5763813.1"/>
    </source>
</evidence>
<dbReference type="OrthoDB" id="649864at2759"/>
<dbReference type="SMART" id="SM00499">
    <property type="entry name" value="AAI"/>
    <property type="match status" value="1"/>
</dbReference>